<dbReference type="EMBL" id="LR134405">
    <property type="protein sequence ID" value="VEH65294.1"/>
    <property type="molecule type" value="Genomic_DNA"/>
</dbReference>
<proteinExistence type="predicted"/>
<dbReference type="Proteomes" id="UP000278733">
    <property type="component" value="Chromosome"/>
</dbReference>
<protein>
    <submittedName>
        <fullName evidence="2">Uncharacterized protein</fullName>
    </submittedName>
</protein>
<gene>
    <name evidence="2" type="ORF">NCTC8284_00429</name>
</gene>
<keyword evidence="1" id="KW-1133">Transmembrane helix</keyword>
<keyword evidence="1" id="KW-0472">Membrane</keyword>
<organism evidence="2 3">
    <name type="scientific">Rodentibacter pneumotropicus</name>
    <dbReference type="NCBI Taxonomy" id="758"/>
    <lineage>
        <taxon>Bacteria</taxon>
        <taxon>Pseudomonadati</taxon>
        <taxon>Pseudomonadota</taxon>
        <taxon>Gammaproteobacteria</taxon>
        <taxon>Pasteurellales</taxon>
        <taxon>Pasteurellaceae</taxon>
        <taxon>Rodentibacter</taxon>
    </lineage>
</organism>
<dbReference type="KEGG" id="rpne:NCTC8284_00429"/>
<dbReference type="AlphaFoldDB" id="A0A448MJD9"/>
<accession>A0A448MJD9</accession>
<sequence length="84" mass="10431">MRTWEWLDLDRHQVFPLIYEYSYKEWIMDRKIQEHSKFGRYPKTWEVNNEKFLFLVLFIALGWGDIMCMKTAMMFFPVRKASEI</sequence>
<evidence type="ECO:0000256" key="1">
    <source>
        <dbReference type="SAM" id="Phobius"/>
    </source>
</evidence>
<reference evidence="2 3" key="1">
    <citation type="submission" date="2018-12" db="EMBL/GenBank/DDBJ databases">
        <authorList>
            <consortium name="Pathogen Informatics"/>
        </authorList>
    </citation>
    <scope>NUCLEOTIDE SEQUENCE [LARGE SCALE GENOMIC DNA]</scope>
    <source>
        <strain evidence="2 3">NCTC8284</strain>
    </source>
</reference>
<evidence type="ECO:0000313" key="3">
    <source>
        <dbReference type="Proteomes" id="UP000278733"/>
    </source>
</evidence>
<feature type="transmembrane region" description="Helical" evidence="1">
    <location>
        <begin position="52"/>
        <end position="76"/>
    </location>
</feature>
<name>A0A448MJD9_9PAST</name>
<keyword evidence="1" id="KW-0812">Transmembrane</keyword>
<evidence type="ECO:0000313" key="2">
    <source>
        <dbReference type="EMBL" id="VEH65294.1"/>
    </source>
</evidence>